<organism evidence="1">
    <name type="scientific">Oryza meridionalis</name>
    <dbReference type="NCBI Taxonomy" id="40149"/>
    <lineage>
        <taxon>Eukaryota</taxon>
        <taxon>Viridiplantae</taxon>
        <taxon>Streptophyta</taxon>
        <taxon>Embryophyta</taxon>
        <taxon>Tracheophyta</taxon>
        <taxon>Spermatophyta</taxon>
        <taxon>Magnoliopsida</taxon>
        <taxon>Liliopsida</taxon>
        <taxon>Poales</taxon>
        <taxon>Poaceae</taxon>
        <taxon>BOP clade</taxon>
        <taxon>Oryzoideae</taxon>
        <taxon>Oryzeae</taxon>
        <taxon>Oryzinae</taxon>
        <taxon>Oryza</taxon>
    </lineage>
</organism>
<dbReference type="Gramene" id="OMERI07G07390.1">
    <property type="protein sequence ID" value="OMERI07G07390.1"/>
    <property type="gene ID" value="OMERI07G07390"/>
</dbReference>
<reference evidence="1" key="2">
    <citation type="submission" date="2018-05" db="EMBL/GenBank/DDBJ databases">
        <title>OmerRS3 (Oryza meridionalis Reference Sequence Version 3).</title>
        <authorList>
            <person name="Zhang J."/>
            <person name="Kudrna D."/>
            <person name="Lee S."/>
            <person name="Talag J."/>
            <person name="Welchert J."/>
            <person name="Wing R.A."/>
        </authorList>
    </citation>
    <scope>NUCLEOTIDE SEQUENCE [LARGE SCALE GENOMIC DNA]</scope>
    <source>
        <strain evidence="1">cv. OR44</strain>
    </source>
</reference>
<dbReference type="Proteomes" id="UP000008021">
    <property type="component" value="Chromosome 7"/>
</dbReference>
<evidence type="ECO:0000313" key="1">
    <source>
        <dbReference type="EnsemblPlants" id="OMERI07G07390.1"/>
    </source>
</evidence>
<evidence type="ECO:0000313" key="2">
    <source>
        <dbReference type="Proteomes" id="UP000008021"/>
    </source>
</evidence>
<dbReference type="HOGENOM" id="CLU_157538_0_0_1"/>
<sequence>MEFGRARSLRVHAIWMQQHAQVELGRARVLCDAAIRMRQQAQMDIARARTVHLHALRMRLQEERANLVDDARTTMDAETCDDNTVELTIMGKVLLIGADHLINSDNVWYVINSLANDNIVPYSLEQTEDKEEC</sequence>
<accession>A0A0E0E9N0</accession>
<keyword evidence="2" id="KW-1185">Reference proteome</keyword>
<name>A0A0E0E9N0_9ORYZ</name>
<dbReference type="AlphaFoldDB" id="A0A0E0E9N0"/>
<dbReference type="EnsemblPlants" id="OMERI07G07390.1">
    <property type="protein sequence ID" value="OMERI07G07390.1"/>
    <property type="gene ID" value="OMERI07G07390"/>
</dbReference>
<protein>
    <submittedName>
        <fullName evidence="1">Uncharacterized protein</fullName>
    </submittedName>
</protein>
<proteinExistence type="predicted"/>
<reference evidence="1" key="1">
    <citation type="submission" date="2015-04" db="UniProtKB">
        <authorList>
            <consortium name="EnsemblPlants"/>
        </authorList>
    </citation>
    <scope>IDENTIFICATION</scope>
</reference>